<protein>
    <submittedName>
        <fullName evidence="1">Uncharacterized protein</fullName>
    </submittedName>
</protein>
<proteinExistence type="predicted"/>
<sequence>MEAGRLLFLVVKSTHSEIDICAVYGIEFTG</sequence>
<reference evidence="1" key="1">
    <citation type="journal article" date="2021" name="Proc. Natl. Acad. Sci. U.S.A.">
        <title>A Catalog of Tens of Thousands of Viruses from Human Metagenomes Reveals Hidden Associations with Chronic Diseases.</title>
        <authorList>
            <person name="Tisza M.J."/>
            <person name="Buck C.B."/>
        </authorList>
    </citation>
    <scope>NUCLEOTIDE SEQUENCE</scope>
    <source>
        <strain evidence="1">CtVJE9</strain>
    </source>
</reference>
<evidence type="ECO:0000313" key="1">
    <source>
        <dbReference type="EMBL" id="DAF85892.1"/>
    </source>
</evidence>
<dbReference type="EMBL" id="BK015932">
    <property type="protein sequence ID" value="DAF85892.1"/>
    <property type="molecule type" value="Genomic_DNA"/>
</dbReference>
<name>A0A8S5TUL4_9CAUD</name>
<organism evidence="1">
    <name type="scientific">Siphoviridae sp. ctVJE9</name>
    <dbReference type="NCBI Taxonomy" id="2825530"/>
    <lineage>
        <taxon>Viruses</taxon>
        <taxon>Duplodnaviria</taxon>
        <taxon>Heunggongvirae</taxon>
        <taxon>Uroviricota</taxon>
        <taxon>Caudoviricetes</taxon>
    </lineage>
</organism>
<accession>A0A8S5TUL4</accession>